<dbReference type="Gene3D" id="2.170.130.20">
    <property type="entry name" value="LCCL-like domain"/>
    <property type="match status" value="1"/>
</dbReference>
<evidence type="ECO:0008006" key="4">
    <source>
        <dbReference type="Google" id="ProtNLM"/>
    </source>
</evidence>
<dbReference type="Pfam" id="PF08642">
    <property type="entry name" value="Rxt3"/>
    <property type="match status" value="1"/>
</dbReference>
<dbReference type="Proteomes" id="UP001211065">
    <property type="component" value="Unassembled WGS sequence"/>
</dbReference>
<comment type="caution">
    <text evidence="2">The sequence shown here is derived from an EMBL/GenBank/DDBJ whole genome shotgun (WGS) entry which is preliminary data.</text>
</comment>
<dbReference type="InterPro" id="IPR036609">
    <property type="entry name" value="LCCL_sf"/>
</dbReference>
<accession>A0AAD5UBK3</accession>
<feature type="compositionally biased region" description="Low complexity" evidence="1">
    <location>
        <begin position="51"/>
        <end position="67"/>
    </location>
</feature>
<evidence type="ECO:0000313" key="3">
    <source>
        <dbReference type="Proteomes" id="UP001211065"/>
    </source>
</evidence>
<proteinExistence type="predicted"/>
<dbReference type="EMBL" id="JADGJW010000010">
    <property type="protein sequence ID" value="KAJ3227802.1"/>
    <property type="molecule type" value="Genomic_DNA"/>
</dbReference>
<organism evidence="2 3">
    <name type="scientific">Clydaea vesicula</name>
    <dbReference type="NCBI Taxonomy" id="447962"/>
    <lineage>
        <taxon>Eukaryota</taxon>
        <taxon>Fungi</taxon>
        <taxon>Fungi incertae sedis</taxon>
        <taxon>Chytridiomycota</taxon>
        <taxon>Chytridiomycota incertae sedis</taxon>
        <taxon>Chytridiomycetes</taxon>
        <taxon>Lobulomycetales</taxon>
        <taxon>Lobulomycetaceae</taxon>
        <taxon>Clydaea</taxon>
    </lineage>
</organism>
<dbReference type="InterPro" id="IPR013951">
    <property type="entry name" value="Rxt3"/>
</dbReference>
<dbReference type="AlphaFoldDB" id="A0AAD5UBK3"/>
<sequence length="422" mass="47126">MNSSQPKNNLPPLVGNTSNANVSLPSFSRISQSFSQQRVGEFPDYYKNRGSISSPSTSRSSPFASTSQFSYNSNFQQEKEVNVIPKSSSTGSLATFNLPGIQSLKYAYPTSSEITHVRSKSLSNESQNEPNSYLSSSFQQQSSEEVQFGKENNILSNQLESAVNEEINNINSNISVKASTKRKREGLELSSGLTRTDEKKIEFEKLKEEARRKKYLGEVPVINDECLTKIPEETLTVESSKFKNKTLRKTIGPIIYTGAKVRIPFSTKPSDLELFLLPIFTRKDFYSTVEIKIPAELLLFSTNVALRVCAVWGTDVYSDDSDIVAAIVHSGFYRPADVENPFKLLTEPFNQPVKQTVIGEIDSTDNLPDHDLLVVIMVLPRLVKYTGSIQYGMKSRGWGEHNGESFKIQNVSKIKKGLAKNK</sequence>
<feature type="region of interest" description="Disordered" evidence="1">
    <location>
        <begin position="118"/>
        <end position="142"/>
    </location>
</feature>
<name>A0AAD5UBK3_9FUNG</name>
<feature type="compositionally biased region" description="Polar residues" evidence="1">
    <location>
        <begin position="118"/>
        <end position="134"/>
    </location>
</feature>
<evidence type="ECO:0000256" key="1">
    <source>
        <dbReference type="SAM" id="MobiDB-lite"/>
    </source>
</evidence>
<protein>
    <recommendedName>
        <fullName evidence="4">Histone deacetylation protein Rxt3</fullName>
    </recommendedName>
</protein>
<gene>
    <name evidence="2" type="ORF">HK099_000056</name>
</gene>
<keyword evidence="3" id="KW-1185">Reference proteome</keyword>
<reference evidence="2" key="1">
    <citation type="submission" date="2020-05" db="EMBL/GenBank/DDBJ databases">
        <title>Phylogenomic resolution of chytrid fungi.</title>
        <authorList>
            <person name="Stajich J.E."/>
            <person name="Amses K."/>
            <person name="Simmons R."/>
            <person name="Seto K."/>
            <person name="Myers J."/>
            <person name="Bonds A."/>
            <person name="Quandt C.A."/>
            <person name="Barry K."/>
            <person name="Liu P."/>
            <person name="Grigoriev I."/>
            <person name="Longcore J.E."/>
            <person name="James T.Y."/>
        </authorList>
    </citation>
    <scope>NUCLEOTIDE SEQUENCE</scope>
    <source>
        <strain evidence="2">JEL0476</strain>
    </source>
</reference>
<feature type="region of interest" description="Disordered" evidence="1">
    <location>
        <begin position="44"/>
        <end position="67"/>
    </location>
</feature>
<evidence type="ECO:0000313" key="2">
    <source>
        <dbReference type="EMBL" id="KAJ3227802.1"/>
    </source>
</evidence>